<dbReference type="Pfam" id="PF10486">
    <property type="entry name" value="PI3K_1B_p101"/>
    <property type="match status" value="2"/>
</dbReference>
<dbReference type="PANTHER" id="PTHR15593">
    <property type="entry name" value="PHOSPHATIDYLINOSITOL 3-KINASE REGULATORY SUBUNIT"/>
    <property type="match status" value="1"/>
</dbReference>
<dbReference type="GO" id="GO:0007186">
    <property type="term" value="P:G protein-coupled receptor signaling pathway"/>
    <property type="evidence" value="ECO:0007669"/>
    <property type="project" value="TreeGrafter"/>
</dbReference>
<dbReference type="GO" id="GO:0005944">
    <property type="term" value="C:phosphatidylinositol 3-kinase complex, class IB"/>
    <property type="evidence" value="ECO:0007669"/>
    <property type="project" value="InterPro"/>
</dbReference>
<accession>A0A7J5YBT8</accession>
<dbReference type="Proteomes" id="UP000518266">
    <property type="component" value="Unassembled WGS sequence"/>
</dbReference>
<dbReference type="EMBL" id="JAAKFY010000014">
    <property type="protein sequence ID" value="KAF3846885.1"/>
    <property type="molecule type" value="Genomic_DNA"/>
</dbReference>
<gene>
    <name evidence="1" type="ORF">F7725_003963</name>
</gene>
<proteinExistence type="predicted"/>
<dbReference type="GO" id="GO:0046935">
    <property type="term" value="F:1-phosphatidylinositol-3-kinase regulator activity"/>
    <property type="evidence" value="ECO:0007669"/>
    <property type="project" value="InterPro"/>
</dbReference>
<organism evidence="1 2">
    <name type="scientific">Dissostichus mawsoni</name>
    <name type="common">Antarctic cod</name>
    <dbReference type="NCBI Taxonomy" id="36200"/>
    <lineage>
        <taxon>Eukaryota</taxon>
        <taxon>Metazoa</taxon>
        <taxon>Chordata</taxon>
        <taxon>Craniata</taxon>
        <taxon>Vertebrata</taxon>
        <taxon>Euteleostomi</taxon>
        <taxon>Actinopterygii</taxon>
        <taxon>Neopterygii</taxon>
        <taxon>Teleostei</taxon>
        <taxon>Neoteleostei</taxon>
        <taxon>Acanthomorphata</taxon>
        <taxon>Eupercaria</taxon>
        <taxon>Perciformes</taxon>
        <taxon>Notothenioidei</taxon>
        <taxon>Nototheniidae</taxon>
        <taxon>Dissostichus</taxon>
    </lineage>
</organism>
<reference evidence="1 2" key="1">
    <citation type="submission" date="2020-03" db="EMBL/GenBank/DDBJ databases">
        <title>Dissostichus mawsoni Genome sequencing and assembly.</title>
        <authorList>
            <person name="Park H."/>
        </authorList>
    </citation>
    <scope>NUCLEOTIDE SEQUENCE [LARGE SCALE GENOMIC DNA]</scope>
    <source>
        <strain evidence="1">DM0001</strain>
        <tissue evidence="1">Muscle</tissue>
    </source>
</reference>
<sequence length="257" mass="28533">MEACPGSSPLLDENRGRHTARVVVLGDNRVLGRLSKAYHSIRKRESKHLILTNKLNIRLYYIPVTDGDPSLSSTITRSSSEGQSVVEEVFVSHLEADIPEFRHLKEKLSKKTSVWLKKPPIKVFGAVISVSYTKISLSRRQVVDGEAPMICGVVVTSEPAALTSGVNRLTVMFDSLNPTIKTQSISIRTLEHRTLSVCLDKDSRRTYTNVQRLEITPCLDPGCDIASRRSLVPIVDFSKYLDKALSLPIQTFTGVTV</sequence>
<dbReference type="AlphaFoldDB" id="A0A7J5YBT8"/>
<evidence type="ECO:0000313" key="1">
    <source>
        <dbReference type="EMBL" id="KAF3846885.1"/>
    </source>
</evidence>
<protein>
    <submittedName>
        <fullName evidence="1">Uncharacterized protein</fullName>
    </submittedName>
</protein>
<comment type="caution">
    <text evidence="1">The sequence shown here is derived from an EMBL/GenBank/DDBJ whole genome shotgun (WGS) entry which is preliminary data.</text>
</comment>
<dbReference type="InterPro" id="IPR019522">
    <property type="entry name" value="PIK3R5/6"/>
</dbReference>
<dbReference type="PANTHER" id="PTHR15593:SF1">
    <property type="entry name" value="PHOSPHOINOSITIDE 3-KINASE REGULATORY SUBUNIT 6"/>
    <property type="match status" value="1"/>
</dbReference>
<keyword evidence="2" id="KW-1185">Reference proteome</keyword>
<dbReference type="OrthoDB" id="8781591at2759"/>
<evidence type="ECO:0000313" key="2">
    <source>
        <dbReference type="Proteomes" id="UP000518266"/>
    </source>
</evidence>
<name>A0A7J5YBT8_DISMA</name>